<keyword evidence="5" id="KW-0804">Transcription</keyword>
<keyword evidence="10" id="KW-1185">Reference proteome</keyword>
<proteinExistence type="predicted"/>
<evidence type="ECO:0000256" key="5">
    <source>
        <dbReference type="ARBA" id="ARBA00023163"/>
    </source>
</evidence>
<evidence type="ECO:0000256" key="7">
    <source>
        <dbReference type="SAM" id="MobiDB-lite"/>
    </source>
</evidence>
<gene>
    <name evidence="9" type="ORF">BDN70DRAFT_257801</name>
</gene>
<dbReference type="PANTHER" id="PTHR31845">
    <property type="entry name" value="FINGER DOMAIN PROTEIN, PUTATIVE-RELATED"/>
    <property type="match status" value="1"/>
</dbReference>
<evidence type="ECO:0000256" key="3">
    <source>
        <dbReference type="ARBA" id="ARBA00023015"/>
    </source>
</evidence>
<dbReference type="InterPro" id="IPR051089">
    <property type="entry name" value="prtT"/>
</dbReference>
<evidence type="ECO:0000256" key="1">
    <source>
        <dbReference type="ARBA" id="ARBA00004123"/>
    </source>
</evidence>
<dbReference type="CDD" id="cd00067">
    <property type="entry name" value="GAL4"/>
    <property type="match status" value="1"/>
</dbReference>
<name>A0A9P5YWR7_9AGAR</name>
<accession>A0A9P5YWR7</accession>
<dbReference type="GO" id="GO:0000976">
    <property type="term" value="F:transcription cis-regulatory region binding"/>
    <property type="evidence" value="ECO:0007669"/>
    <property type="project" value="TreeGrafter"/>
</dbReference>
<organism evidence="9 10">
    <name type="scientific">Pholiota conissans</name>
    <dbReference type="NCBI Taxonomy" id="109636"/>
    <lineage>
        <taxon>Eukaryota</taxon>
        <taxon>Fungi</taxon>
        <taxon>Dikarya</taxon>
        <taxon>Basidiomycota</taxon>
        <taxon>Agaricomycotina</taxon>
        <taxon>Agaricomycetes</taxon>
        <taxon>Agaricomycetidae</taxon>
        <taxon>Agaricales</taxon>
        <taxon>Agaricineae</taxon>
        <taxon>Strophariaceae</taxon>
        <taxon>Pholiota</taxon>
    </lineage>
</organism>
<dbReference type="Gene3D" id="4.10.240.10">
    <property type="entry name" value="Zn(2)-C6 fungal-type DNA-binding domain"/>
    <property type="match status" value="1"/>
</dbReference>
<dbReference type="CDD" id="cd12148">
    <property type="entry name" value="fungal_TF_MHR"/>
    <property type="match status" value="1"/>
</dbReference>
<comment type="caution">
    <text evidence="9">The sequence shown here is derived from an EMBL/GenBank/DDBJ whole genome shotgun (WGS) entry which is preliminary data.</text>
</comment>
<evidence type="ECO:0000256" key="2">
    <source>
        <dbReference type="ARBA" id="ARBA00022723"/>
    </source>
</evidence>
<dbReference type="PROSITE" id="PS00463">
    <property type="entry name" value="ZN2_CY6_FUNGAL_1"/>
    <property type="match status" value="1"/>
</dbReference>
<reference evidence="9" key="1">
    <citation type="submission" date="2020-11" db="EMBL/GenBank/DDBJ databases">
        <authorList>
            <consortium name="DOE Joint Genome Institute"/>
            <person name="Ahrendt S."/>
            <person name="Riley R."/>
            <person name="Andreopoulos W."/>
            <person name="Labutti K."/>
            <person name="Pangilinan J."/>
            <person name="Ruiz-Duenas F.J."/>
            <person name="Barrasa J.M."/>
            <person name="Sanchez-Garcia M."/>
            <person name="Camarero S."/>
            <person name="Miyauchi S."/>
            <person name="Serrano A."/>
            <person name="Linde D."/>
            <person name="Babiker R."/>
            <person name="Drula E."/>
            <person name="Ayuso-Fernandez I."/>
            <person name="Pacheco R."/>
            <person name="Padilla G."/>
            <person name="Ferreira P."/>
            <person name="Barriuso J."/>
            <person name="Kellner H."/>
            <person name="Castanera R."/>
            <person name="Alfaro M."/>
            <person name="Ramirez L."/>
            <person name="Pisabarro A.G."/>
            <person name="Kuo A."/>
            <person name="Tritt A."/>
            <person name="Lipzen A."/>
            <person name="He G."/>
            <person name="Yan M."/>
            <person name="Ng V."/>
            <person name="Cullen D."/>
            <person name="Martin F."/>
            <person name="Rosso M.-N."/>
            <person name="Henrissat B."/>
            <person name="Hibbett D."/>
            <person name="Martinez A.T."/>
            <person name="Grigoriev I.V."/>
        </authorList>
    </citation>
    <scope>NUCLEOTIDE SEQUENCE</scope>
    <source>
        <strain evidence="9">CIRM-BRFM 674</strain>
    </source>
</reference>
<dbReference type="Proteomes" id="UP000807469">
    <property type="component" value="Unassembled WGS sequence"/>
</dbReference>
<comment type="subcellular location">
    <subcellularLocation>
        <location evidence="1">Nucleus</location>
    </subcellularLocation>
</comment>
<keyword evidence="4" id="KW-0238">DNA-binding</keyword>
<dbReference type="Pfam" id="PF04082">
    <property type="entry name" value="Fungal_trans"/>
    <property type="match status" value="1"/>
</dbReference>
<dbReference type="PROSITE" id="PS50048">
    <property type="entry name" value="ZN2_CY6_FUNGAL_2"/>
    <property type="match status" value="1"/>
</dbReference>
<feature type="compositionally biased region" description="Polar residues" evidence="7">
    <location>
        <begin position="201"/>
        <end position="210"/>
    </location>
</feature>
<dbReference type="GO" id="GO:0005634">
    <property type="term" value="C:nucleus"/>
    <property type="evidence" value="ECO:0007669"/>
    <property type="project" value="UniProtKB-SubCell"/>
</dbReference>
<sequence>MDNPMDVDTKPPTKSPVVRGARACTVCRAAKMKCVGAEDGQKQCQRCKRANVECIFEKHRRGRKPGSKLSDASKMLRRLEKGLNSAKIKSQSSESTSPYYHNEDLRIQPPQDSYAATATSRSSDQPYSASTSHFPPPQLSPPIQSYHHQTPDPYPSPVNPSRSVPVDDEKDDFERVDEPLFPEKLIQENKRNSFFRTILNPDTQPSAAPRSTSFTPPPNTVTPVPVSIPDPISLGYVTEKDVQDLFDLVFLRLNPFINLFDPTLHTVSYVRTRCPFLFTTIVMAGCKFFKPDKFKECQKLAQDLAVRAFAEGWKRVEVVQAFACLTYWKDPTDNRTWTYIGYACRMAVELGLNRYIAHPSPSENDFQRLERRNRERTYLVLFVHDRSLSMQTGRHWMLPEDDLIRHAMSWHEASGTTIRPEDVIIAAFVALRRIAAETTDLFNSAKGQGANANSDINYEHVLAHCNVRLTQWDQTWRQEMEKAGGEKFHFAFLSFFRLHVRLFLNSFGIQSSMQPHSRQSPSLQALTMCCTSALESLHIVSDFHGMRLLRYGQESITVMTAYSAIFLLKAPPPHT</sequence>
<dbReference type="PANTHER" id="PTHR31845:SF19">
    <property type="entry name" value="TRANSCRIPTION FACTOR DOMAIN-CONTAINING PROTEIN"/>
    <property type="match status" value="1"/>
</dbReference>
<dbReference type="SMART" id="SM00906">
    <property type="entry name" value="Fungal_trans"/>
    <property type="match status" value="1"/>
</dbReference>
<evidence type="ECO:0000259" key="8">
    <source>
        <dbReference type="PROSITE" id="PS50048"/>
    </source>
</evidence>
<dbReference type="GO" id="GO:0000981">
    <property type="term" value="F:DNA-binding transcription factor activity, RNA polymerase II-specific"/>
    <property type="evidence" value="ECO:0007669"/>
    <property type="project" value="InterPro"/>
</dbReference>
<dbReference type="GO" id="GO:0006351">
    <property type="term" value="P:DNA-templated transcription"/>
    <property type="evidence" value="ECO:0007669"/>
    <property type="project" value="InterPro"/>
</dbReference>
<dbReference type="EMBL" id="MU155337">
    <property type="protein sequence ID" value="KAF9475325.1"/>
    <property type="molecule type" value="Genomic_DNA"/>
</dbReference>
<evidence type="ECO:0000256" key="4">
    <source>
        <dbReference type="ARBA" id="ARBA00023125"/>
    </source>
</evidence>
<evidence type="ECO:0000313" key="9">
    <source>
        <dbReference type="EMBL" id="KAF9475325.1"/>
    </source>
</evidence>
<dbReference type="InterPro" id="IPR001138">
    <property type="entry name" value="Zn2Cys6_DnaBD"/>
</dbReference>
<keyword evidence="2" id="KW-0479">Metal-binding</keyword>
<dbReference type="Pfam" id="PF00172">
    <property type="entry name" value="Zn_clus"/>
    <property type="match status" value="1"/>
</dbReference>
<dbReference type="GO" id="GO:0008270">
    <property type="term" value="F:zinc ion binding"/>
    <property type="evidence" value="ECO:0007669"/>
    <property type="project" value="InterPro"/>
</dbReference>
<keyword evidence="6" id="KW-0539">Nucleus</keyword>
<feature type="region of interest" description="Disordered" evidence="7">
    <location>
        <begin position="82"/>
        <end position="171"/>
    </location>
</feature>
<protein>
    <recommendedName>
        <fullName evidence="8">Zn(2)-C6 fungal-type domain-containing protein</fullName>
    </recommendedName>
</protein>
<dbReference type="SUPFAM" id="SSF57701">
    <property type="entry name" value="Zn2/Cys6 DNA-binding domain"/>
    <property type="match status" value="1"/>
</dbReference>
<dbReference type="InterPro" id="IPR036864">
    <property type="entry name" value="Zn2-C6_fun-type_DNA-bd_sf"/>
</dbReference>
<dbReference type="InterPro" id="IPR007219">
    <property type="entry name" value="XnlR_reg_dom"/>
</dbReference>
<feature type="domain" description="Zn(2)-C6 fungal-type" evidence="8">
    <location>
        <begin position="23"/>
        <end position="56"/>
    </location>
</feature>
<evidence type="ECO:0000256" key="6">
    <source>
        <dbReference type="ARBA" id="ARBA00023242"/>
    </source>
</evidence>
<keyword evidence="3" id="KW-0805">Transcription regulation</keyword>
<feature type="compositionally biased region" description="Polar residues" evidence="7">
    <location>
        <begin position="87"/>
        <end position="99"/>
    </location>
</feature>
<feature type="region of interest" description="Disordered" evidence="7">
    <location>
        <begin position="201"/>
        <end position="222"/>
    </location>
</feature>
<dbReference type="SMART" id="SM00066">
    <property type="entry name" value="GAL4"/>
    <property type="match status" value="1"/>
</dbReference>
<evidence type="ECO:0000313" key="10">
    <source>
        <dbReference type="Proteomes" id="UP000807469"/>
    </source>
</evidence>
<dbReference type="OrthoDB" id="3163292at2759"/>
<feature type="compositionally biased region" description="Polar residues" evidence="7">
    <location>
        <begin position="110"/>
        <end position="133"/>
    </location>
</feature>
<dbReference type="AlphaFoldDB" id="A0A9P5YWR7"/>